<comment type="caution">
    <text evidence="1">The sequence shown here is derived from an EMBL/GenBank/DDBJ whole genome shotgun (WGS) entry which is preliminary data.</text>
</comment>
<dbReference type="EMBL" id="JACSEA010000004">
    <property type="protein sequence ID" value="KAF7402983.1"/>
    <property type="molecule type" value="Genomic_DNA"/>
</dbReference>
<reference evidence="1" key="1">
    <citation type="journal article" date="2020" name="G3 (Bethesda)">
        <title>High-Quality Assemblies for Three Invasive Social Wasps from the &lt;i&gt;Vespula&lt;/i&gt; Genus.</title>
        <authorList>
            <person name="Harrop T.W.R."/>
            <person name="Guhlin J."/>
            <person name="McLaughlin G.M."/>
            <person name="Permina E."/>
            <person name="Stockwell P."/>
            <person name="Gilligan J."/>
            <person name="Le Lec M.F."/>
            <person name="Gruber M.A.M."/>
            <person name="Quinn O."/>
            <person name="Lovegrove M."/>
            <person name="Duncan E.J."/>
            <person name="Remnant E.J."/>
            <person name="Van Eeckhoven J."/>
            <person name="Graham B."/>
            <person name="Knapp R.A."/>
            <person name="Langford K.W."/>
            <person name="Kronenberg Z."/>
            <person name="Press M.O."/>
            <person name="Eacker S.M."/>
            <person name="Wilson-Rankin E.E."/>
            <person name="Purcell J."/>
            <person name="Lester P.J."/>
            <person name="Dearden P.K."/>
        </authorList>
    </citation>
    <scope>NUCLEOTIDE SEQUENCE</scope>
    <source>
        <strain evidence="1">Marl-1</strain>
    </source>
</reference>
<gene>
    <name evidence="1" type="ORF">HZH66_005250</name>
</gene>
<evidence type="ECO:0000313" key="1">
    <source>
        <dbReference type="EMBL" id="KAF7402983.1"/>
    </source>
</evidence>
<protein>
    <submittedName>
        <fullName evidence="1">Uncharacterized protein</fullName>
    </submittedName>
</protein>
<accession>A0A834KA61</accession>
<organism evidence="1 2">
    <name type="scientific">Vespula vulgaris</name>
    <name type="common">Yellow jacket</name>
    <name type="synonym">Wasp</name>
    <dbReference type="NCBI Taxonomy" id="7454"/>
    <lineage>
        <taxon>Eukaryota</taxon>
        <taxon>Metazoa</taxon>
        <taxon>Ecdysozoa</taxon>
        <taxon>Arthropoda</taxon>
        <taxon>Hexapoda</taxon>
        <taxon>Insecta</taxon>
        <taxon>Pterygota</taxon>
        <taxon>Neoptera</taxon>
        <taxon>Endopterygota</taxon>
        <taxon>Hymenoptera</taxon>
        <taxon>Apocrita</taxon>
        <taxon>Aculeata</taxon>
        <taxon>Vespoidea</taxon>
        <taxon>Vespidae</taxon>
        <taxon>Vespinae</taxon>
        <taxon>Vespula</taxon>
    </lineage>
</organism>
<dbReference type="Proteomes" id="UP000614350">
    <property type="component" value="Unassembled WGS sequence"/>
</dbReference>
<sequence length="68" mass="8007">MEKQKDKRIREDERIETTGSWIRGDYHEFEGWDEVRTHDAASWQLSHQPLMNELARSPTLASTPNPIN</sequence>
<name>A0A834KA61_VESVU</name>
<dbReference type="AlphaFoldDB" id="A0A834KA61"/>
<keyword evidence="2" id="KW-1185">Reference proteome</keyword>
<proteinExistence type="predicted"/>
<evidence type="ECO:0000313" key="2">
    <source>
        <dbReference type="Proteomes" id="UP000614350"/>
    </source>
</evidence>